<gene>
    <name evidence="2" type="ORF">COOX1_3162</name>
</gene>
<evidence type="ECO:0000313" key="3">
    <source>
        <dbReference type="Proteomes" id="UP000502196"/>
    </source>
</evidence>
<proteinExistence type="predicted"/>
<organism evidence="2 3">
    <name type="scientific">Kyrpidia spormannii</name>
    <dbReference type="NCBI Taxonomy" id="2055160"/>
    <lineage>
        <taxon>Bacteria</taxon>
        <taxon>Bacillati</taxon>
        <taxon>Bacillota</taxon>
        <taxon>Bacilli</taxon>
        <taxon>Bacillales</taxon>
        <taxon>Alicyclobacillaceae</taxon>
        <taxon>Kyrpidia</taxon>
    </lineage>
</organism>
<dbReference type="InterPro" id="IPR006675">
    <property type="entry name" value="HDIG_dom"/>
</dbReference>
<dbReference type="SUPFAM" id="SSF109604">
    <property type="entry name" value="HD-domain/PDEase-like"/>
    <property type="match status" value="1"/>
</dbReference>
<dbReference type="NCBIfam" id="TIGR00277">
    <property type="entry name" value="HDIG"/>
    <property type="match status" value="1"/>
</dbReference>
<dbReference type="Gene3D" id="1.10.3210.10">
    <property type="entry name" value="Hypothetical protein af1432"/>
    <property type="match status" value="1"/>
</dbReference>
<sequence length="331" mass="36704">MVRLIKVSDYNHHNMQLAKPIYDRKGRILLGAGNTIHPKYLEKLKEMGISHFLVEDAESNGITLEEMLDMPTWMDAILGLQNVYNQVAARKPLPLAAVQKTIGQLISEVKRRKTVLLVPSTSIASELRPYAHAVNVVLLSLQVGKAMNYNDLQLRDLALGAYLHDIGKAITPEKTKHPEAGFNILRSIHDLSLRSAHVSFQHHETLDGQGYPRGLKGTAIHEYAQICGAANMYENLISLRETPPHEALEALMALSGTKYLESVVKAFVDRIPSYPPGTMVQLNNGEPGIVIRIDTHMQRPVVRILASGQEISLADNPSIMITELVFLSSTI</sequence>
<dbReference type="InterPro" id="IPR037522">
    <property type="entry name" value="HD_GYP_dom"/>
</dbReference>
<name>A0A6F9EEP3_9BACL</name>
<dbReference type="AlphaFoldDB" id="A0A6F9EEP3"/>
<dbReference type="PANTHER" id="PTHR43155">
    <property type="entry name" value="CYCLIC DI-GMP PHOSPHODIESTERASE PA4108-RELATED"/>
    <property type="match status" value="1"/>
</dbReference>
<evidence type="ECO:0000313" key="2">
    <source>
        <dbReference type="EMBL" id="CAB3395916.1"/>
    </source>
</evidence>
<evidence type="ECO:0000259" key="1">
    <source>
        <dbReference type="PROSITE" id="PS51832"/>
    </source>
</evidence>
<protein>
    <submittedName>
        <fullName evidence="2">C-di-GMP phosphodiesterase</fullName>
    </submittedName>
</protein>
<dbReference type="EMBL" id="LR792683">
    <property type="protein sequence ID" value="CAB3395916.1"/>
    <property type="molecule type" value="Genomic_DNA"/>
</dbReference>
<dbReference type="PROSITE" id="PS51832">
    <property type="entry name" value="HD_GYP"/>
    <property type="match status" value="1"/>
</dbReference>
<dbReference type="Pfam" id="PF13487">
    <property type="entry name" value="HD_5"/>
    <property type="match status" value="1"/>
</dbReference>
<reference evidence="2 3" key="1">
    <citation type="submission" date="2020-04" db="EMBL/GenBank/DDBJ databases">
        <authorList>
            <person name="Hogendoorn C."/>
        </authorList>
    </citation>
    <scope>NUCLEOTIDE SEQUENCE [LARGE SCALE GENOMIC DNA]</scope>
    <source>
        <strain evidence="2">COOX1</strain>
    </source>
</reference>
<feature type="domain" description="HD-GYP" evidence="1">
    <location>
        <begin position="80"/>
        <end position="287"/>
    </location>
</feature>
<accession>A0A6F9EEP3</accession>
<dbReference type="CDD" id="cd00077">
    <property type="entry name" value="HDc"/>
    <property type="match status" value="1"/>
</dbReference>
<dbReference type="Proteomes" id="UP000502196">
    <property type="component" value="Chromosome"/>
</dbReference>
<dbReference type="PANTHER" id="PTHR43155:SF2">
    <property type="entry name" value="CYCLIC DI-GMP PHOSPHODIESTERASE PA4108"/>
    <property type="match status" value="1"/>
</dbReference>
<dbReference type="InterPro" id="IPR003607">
    <property type="entry name" value="HD/PDEase_dom"/>
</dbReference>